<protein>
    <submittedName>
        <fullName evidence="2">Uncharacterized protein</fullName>
    </submittedName>
</protein>
<evidence type="ECO:0000313" key="2">
    <source>
        <dbReference type="EMBL" id="EEX76735.1"/>
    </source>
</evidence>
<organism evidence="2 3">
    <name type="scientific">Selenomonas sputigena (strain ATCC 35185 / DSM 20758 / CCUG 44933 / VPI D19B-28)</name>
    <dbReference type="NCBI Taxonomy" id="546271"/>
    <lineage>
        <taxon>Bacteria</taxon>
        <taxon>Bacillati</taxon>
        <taxon>Bacillota</taxon>
        <taxon>Negativicutes</taxon>
        <taxon>Selenomonadales</taxon>
        <taxon>Selenomonadaceae</taxon>
        <taxon>Selenomonas</taxon>
    </lineage>
</organism>
<reference evidence="2 3" key="1">
    <citation type="submission" date="2009-09" db="EMBL/GenBank/DDBJ databases">
        <authorList>
            <person name="Weinstock G."/>
            <person name="Sodergren E."/>
            <person name="Clifton S."/>
            <person name="Fulton L."/>
            <person name="Fulton B."/>
            <person name="Courtney L."/>
            <person name="Fronick C."/>
            <person name="Harrison M."/>
            <person name="Strong C."/>
            <person name="Farmer C."/>
            <person name="Delahaunty K."/>
            <person name="Markovic C."/>
            <person name="Hall O."/>
            <person name="Minx P."/>
            <person name="Tomlinson C."/>
            <person name="Mitreva M."/>
            <person name="Nelson J."/>
            <person name="Hou S."/>
            <person name="Wollam A."/>
            <person name="Pepin K.H."/>
            <person name="Johnson M."/>
            <person name="Bhonagiri V."/>
            <person name="Nash W.E."/>
            <person name="Warren W."/>
            <person name="Chinwalla A."/>
            <person name="Mardis E.R."/>
            <person name="Wilson R.K."/>
        </authorList>
    </citation>
    <scope>NUCLEOTIDE SEQUENCE [LARGE SCALE GENOMIC DNA]</scope>
    <source>
        <strain evidence="2">ATCC 35185</strain>
        <strain evidence="3">ATCC 35185 / DSM 20758 / VPI D19B-28</strain>
    </source>
</reference>
<proteinExistence type="predicted"/>
<evidence type="ECO:0000313" key="3">
    <source>
        <dbReference type="Proteomes" id="UP000003505"/>
    </source>
</evidence>
<keyword evidence="4" id="KW-1185">Reference proteome</keyword>
<dbReference type="STRING" id="546271.Selsp_0687"/>
<name>C9LWI7_SELS3</name>
<dbReference type="Proteomes" id="UP000011124">
    <property type="component" value="Chromosome"/>
</dbReference>
<dbReference type="EMBL" id="CP002637">
    <property type="protein sequence ID" value="AEB99656.1"/>
    <property type="molecule type" value="Genomic_DNA"/>
</dbReference>
<evidence type="ECO:0000313" key="1">
    <source>
        <dbReference type="EMBL" id="AEB99656.1"/>
    </source>
</evidence>
<dbReference type="Proteomes" id="UP000003505">
    <property type="component" value="Unassembled WGS sequence"/>
</dbReference>
<dbReference type="RefSeq" id="WP_006193144.1">
    <property type="nucleotide sequence ID" value="NC_015437.1"/>
</dbReference>
<evidence type="ECO:0000313" key="4">
    <source>
        <dbReference type="Proteomes" id="UP000011124"/>
    </source>
</evidence>
<reference evidence="1 4" key="2">
    <citation type="submission" date="2011-04" db="EMBL/GenBank/DDBJ databases">
        <title>The complete genome of Selenomonas sputigena DSM 20758.</title>
        <authorList>
            <consortium name="US DOE Joint Genome Institute (JGI-PGF)"/>
            <person name="Lucas S."/>
            <person name="Copeland A."/>
            <person name="Lapidus A."/>
            <person name="Bruce D."/>
            <person name="Goodwin L."/>
            <person name="Pitluck S."/>
            <person name="Peters L."/>
            <person name="Kyrpides N."/>
            <person name="Mavromatis K."/>
            <person name="Ivanova N."/>
            <person name="Ovchinnikova G."/>
            <person name="Teshima H."/>
            <person name="Detter J.C."/>
            <person name="Tapia R."/>
            <person name="Han C."/>
            <person name="Land M."/>
            <person name="Hauser L."/>
            <person name="Markowitz V."/>
            <person name="Cheng J.-F."/>
            <person name="Hugenholtz P."/>
            <person name="Woyke T."/>
            <person name="Wu D."/>
            <person name="Gronow S."/>
            <person name="Wellnitz S."/>
            <person name="Schneider S."/>
            <person name="Klenk H.-P."/>
            <person name="Eisen J.A."/>
        </authorList>
    </citation>
    <scope>NUCLEOTIDE SEQUENCE [LARGE SCALE GENOMIC DNA]</scope>
    <source>
        <strain evidence="1">ATCC 35185</strain>
        <strain evidence="4">ATCC 35185 / DSM 20758 / VPI D19B-28</strain>
    </source>
</reference>
<dbReference type="KEGG" id="ssg:Selsp_0687"/>
<sequence>MGRGNVLLGYACKLAWGCVGADGGWSFDIFGNGKLYLRKLRISRNDSKDDVSNEKVIDVSQEAVRELRAYFARNAASIKNLPSETYNGSLDGGFDIFTFGGKITESLNICRHPPEHFLRVSKFTNAAIEDNIKFLQAENEILDLFQGAYEILKKYHLGLNMTEDYFSCWWKSEEFDSRT</sequence>
<dbReference type="HOGENOM" id="CLU_1502463_0_0_9"/>
<accession>C9LWI7</accession>
<dbReference type="AlphaFoldDB" id="C9LWI7"/>
<dbReference type="EMBL" id="ACKP02000044">
    <property type="protein sequence ID" value="EEX76735.1"/>
    <property type="molecule type" value="Genomic_DNA"/>
</dbReference>
<gene>
    <name evidence="1" type="ordered locus">Selsp_0687</name>
    <name evidence="2" type="ORF">SELSPUOL_01841</name>
</gene>